<evidence type="ECO:0000313" key="3">
    <source>
        <dbReference type="Proteomes" id="UP000006671"/>
    </source>
</evidence>
<proteinExistence type="predicted"/>
<dbReference type="VEuPathDB" id="AmoebaDB:NAEGRDRAFT_59024"/>
<dbReference type="AlphaFoldDB" id="D2VRK2"/>
<evidence type="ECO:0000313" key="2">
    <source>
        <dbReference type="EMBL" id="EFC40476.1"/>
    </source>
</evidence>
<reference evidence="2 3" key="1">
    <citation type="journal article" date="2010" name="Cell">
        <title>The genome of Naegleria gruberi illuminates early eukaryotic versatility.</title>
        <authorList>
            <person name="Fritz-Laylin L.K."/>
            <person name="Prochnik S.E."/>
            <person name="Ginger M.L."/>
            <person name="Dacks J.B."/>
            <person name="Carpenter M.L."/>
            <person name="Field M.C."/>
            <person name="Kuo A."/>
            <person name="Paredez A."/>
            <person name="Chapman J."/>
            <person name="Pham J."/>
            <person name="Shu S."/>
            <person name="Neupane R."/>
            <person name="Cipriano M."/>
            <person name="Mancuso J."/>
            <person name="Tu H."/>
            <person name="Salamov A."/>
            <person name="Lindquist E."/>
            <person name="Shapiro H."/>
            <person name="Lucas S."/>
            <person name="Grigoriev I.V."/>
            <person name="Cande W.Z."/>
            <person name="Fulton C."/>
            <person name="Rokhsar D.S."/>
            <person name="Dawson S.C."/>
        </authorList>
    </citation>
    <scope>NUCLEOTIDE SEQUENCE [LARGE SCALE GENOMIC DNA]</scope>
    <source>
        <strain evidence="2 3">NEG-M</strain>
    </source>
</reference>
<dbReference type="KEGG" id="ngr:NAEGRDRAFT_59024"/>
<dbReference type="Proteomes" id="UP000006671">
    <property type="component" value="Unassembled WGS sequence"/>
</dbReference>
<keyword evidence="1" id="KW-0472">Membrane</keyword>
<dbReference type="RefSeq" id="XP_002673220.1">
    <property type="nucleotide sequence ID" value="XM_002673174.1"/>
</dbReference>
<dbReference type="EMBL" id="GG738892">
    <property type="protein sequence ID" value="EFC40476.1"/>
    <property type="molecule type" value="Genomic_DNA"/>
</dbReference>
<gene>
    <name evidence="2" type="ORF">NAEGRDRAFT_59024</name>
</gene>
<keyword evidence="1" id="KW-1133">Transmembrane helix</keyword>
<dbReference type="GeneID" id="8854599"/>
<protein>
    <submittedName>
        <fullName evidence="2">Uncharacterized protein</fullName>
    </submittedName>
</protein>
<evidence type="ECO:0000256" key="1">
    <source>
        <dbReference type="SAM" id="Phobius"/>
    </source>
</evidence>
<feature type="transmembrane region" description="Helical" evidence="1">
    <location>
        <begin position="46"/>
        <end position="67"/>
    </location>
</feature>
<accession>D2VRK2</accession>
<sequence length="713" mass="83337">MQTIIYRLTLQFSKLFSMTIGDKSHHDDDNNFYNPSSSLSSSTSKLQILITIAISIFSIVTTFFMFAQGILKWEEIPFWEEIKFKRIAETHSKVVILLSDRGTINTTTTSSSLLNSAQLIQPIPFKYYYNDTEYFEKYSLKRQIDTNSNILQLGSISKTMIGKAHYECSKKHLDTRLVKVFGPFKSAMEHVYFLRIESFDRYDLDSPYFQLFHARIVEKESEYYPTIVNTTNFGDYDTGMAVSFTKFIPIVETRQFNENIKQYVNEIDDIEQTQLDRENIFIDIKQFTSKRNKRVYIGQFFLPRLKGGEFQVDIRMMHHCFSAKQYSSPSFDFSESFGIQIARIPFSLERKESISSSSDSFESHRNYVIQEYAKFKTLLQLQLFGDNLQDPYQRLAKKIFDEKFGLWIRSSYGNNCDNIICKMQNNDNNQQLLFNTIGTNQVYVPIHGSDMSTHSGEALTHPYYIYSAQEVHNCFHGKRIAFFGDSSVDELFSRILDWLIEYDPSVSQKFKFLREFNGRKLKKANLRYCVVEHDKFIIKSRGLAHAFPDQKWGGIKSILELEAARNELTNIALESDVAVMTFTFHEMAGHYGIGGFKTFDTQWIFDSFAPLVSQFFKLVNEWHVKNRKLRILWREVVPSHDPRVGPELIFALTNTIIRREIAKYEDFIEYVPLEQTTFWGNSFKGIHTDGLHNEKRIAMMNAQILLNHMCKKR</sequence>
<name>D2VRK2_NAEGR</name>
<keyword evidence="1" id="KW-0812">Transmembrane</keyword>
<keyword evidence="3" id="KW-1185">Reference proteome</keyword>
<dbReference type="InParanoid" id="D2VRK2"/>
<organism evidence="3">
    <name type="scientific">Naegleria gruberi</name>
    <name type="common">Amoeba</name>
    <dbReference type="NCBI Taxonomy" id="5762"/>
    <lineage>
        <taxon>Eukaryota</taxon>
        <taxon>Discoba</taxon>
        <taxon>Heterolobosea</taxon>
        <taxon>Tetramitia</taxon>
        <taxon>Eutetramitia</taxon>
        <taxon>Vahlkampfiidae</taxon>
        <taxon>Naegleria</taxon>
    </lineage>
</organism>
<dbReference type="OrthoDB" id="10256810at2759"/>
<dbReference type="OMA" id="HEMAGHY"/>